<proteinExistence type="predicted"/>
<reference evidence="3 4" key="1">
    <citation type="journal article" date="2014" name="Genome Announc.">
        <title>The Genome of the Predominant Equine Lactobacillus Species, Lactobacillus equi, Is Reflective of Its Lifestyle Adaptations to an Herbivorous Host.</title>
        <authorList>
            <person name="O'Donnell M.M."/>
            <person name="Harris H.M."/>
            <person name="O'Toole P.W."/>
            <person name="Ross R.P."/>
        </authorList>
    </citation>
    <scope>NUCLEOTIDE SEQUENCE [LARGE SCALE GENOMIC DNA]</scope>
    <source>
        <strain evidence="3 4">DPC 6820</strain>
    </source>
</reference>
<sequence length="312" mass="35837">MENRIKELRKERGITLKELSEAVGLAISTLSGYEKKENEKGSRNPKIENWEKLADFFGVTVEYLQGYGVSRDEMLNFFVSILSDYDDDPEAPGYDLMSRLNSYISPKTAKNVEKLVSCYSKGENFTFTPIEWQTVMVLEKWGKHVFEQHITLLDIQKNNPSVIKKVGDIFRVSGVFDAVVKDLSNNAKPLNDYHFLSKIRPVGDVLDVHNIKDVTNVDGAFFYSLRREKNKKDLVKSKKAIKELDNATEKGKEDTKDDNYIHGRINGILKNFLEKLTVEDFLLLQDNIDVVSDVFNAYLNLKINMAQIEEYE</sequence>
<evidence type="ECO:0000259" key="2">
    <source>
        <dbReference type="PROSITE" id="PS50943"/>
    </source>
</evidence>
<name>V7HVQ7_9LACO</name>
<dbReference type="EMBL" id="AWWH01000193">
    <property type="protein sequence ID" value="ETA73340.1"/>
    <property type="molecule type" value="Genomic_DNA"/>
</dbReference>
<dbReference type="CDD" id="cd00093">
    <property type="entry name" value="HTH_XRE"/>
    <property type="match status" value="1"/>
</dbReference>
<dbReference type="SMART" id="SM00530">
    <property type="entry name" value="HTH_XRE"/>
    <property type="match status" value="1"/>
</dbReference>
<protein>
    <submittedName>
        <fullName evidence="3">Transcriptional regulator</fullName>
    </submittedName>
</protein>
<gene>
    <name evidence="3" type="ORF">LEQ_0186</name>
</gene>
<keyword evidence="4" id="KW-1185">Reference proteome</keyword>
<dbReference type="SUPFAM" id="SSF47413">
    <property type="entry name" value="lambda repressor-like DNA-binding domains"/>
    <property type="match status" value="1"/>
</dbReference>
<dbReference type="Proteomes" id="UP000018559">
    <property type="component" value="Unassembled WGS sequence"/>
</dbReference>
<dbReference type="PROSITE" id="PS50943">
    <property type="entry name" value="HTH_CROC1"/>
    <property type="match status" value="1"/>
</dbReference>
<evidence type="ECO:0000313" key="3">
    <source>
        <dbReference type="EMBL" id="ETA73340.1"/>
    </source>
</evidence>
<dbReference type="InterPro" id="IPR010982">
    <property type="entry name" value="Lambda_DNA-bd_dom_sf"/>
</dbReference>
<evidence type="ECO:0000313" key="4">
    <source>
        <dbReference type="Proteomes" id="UP000018559"/>
    </source>
</evidence>
<dbReference type="PANTHER" id="PTHR46558:SF11">
    <property type="entry name" value="HTH-TYPE TRANSCRIPTIONAL REGULATOR XRE"/>
    <property type="match status" value="1"/>
</dbReference>
<comment type="caution">
    <text evidence="3">The sequence shown here is derived from an EMBL/GenBank/DDBJ whole genome shotgun (WGS) entry which is preliminary data.</text>
</comment>
<accession>V7HVQ7</accession>
<dbReference type="InterPro" id="IPR001387">
    <property type="entry name" value="Cro/C1-type_HTH"/>
</dbReference>
<feature type="domain" description="HTH cro/C1-type" evidence="2">
    <location>
        <begin position="5"/>
        <end position="64"/>
    </location>
</feature>
<evidence type="ECO:0000256" key="1">
    <source>
        <dbReference type="ARBA" id="ARBA00023125"/>
    </source>
</evidence>
<dbReference type="GO" id="GO:0003677">
    <property type="term" value="F:DNA binding"/>
    <property type="evidence" value="ECO:0007669"/>
    <property type="project" value="UniProtKB-KW"/>
</dbReference>
<dbReference type="PANTHER" id="PTHR46558">
    <property type="entry name" value="TRACRIPTIONAL REGULATORY PROTEIN-RELATED-RELATED"/>
    <property type="match status" value="1"/>
</dbReference>
<dbReference type="AlphaFoldDB" id="V7HVQ7"/>
<organism evidence="3 4">
    <name type="scientific">Ligilactobacillus equi DPC 6820</name>
    <dbReference type="NCBI Taxonomy" id="1392007"/>
    <lineage>
        <taxon>Bacteria</taxon>
        <taxon>Bacillati</taxon>
        <taxon>Bacillota</taxon>
        <taxon>Bacilli</taxon>
        <taxon>Lactobacillales</taxon>
        <taxon>Lactobacillaceae</taxon>
        <taxon>Ligilactobacillus</taxon>
    </lineage>
</organism>
<dbReference type="RefSeq" id="WP_023860453.1">
    <property type="nucleotide sequence ID" value="NZ_AWWH01000193.1"/>
</dbReference>
<dbReference type="Pfam" id="PF01381">
    <property type="entry name" value="HTH_3"/>
    <property type="match status" value="1"/>
</dbReference>
<dbReference type="PATRIC" id="fig|1392007.3.peg.1873"/>
<keyword evidence="1" id="KW-0238">DNA-binding</keyword>
<dbReference type="Gene3D" id="1.10.260.40">
    <property type="entry name" value="lambda repressor-like DNA-binding domains"/>
    <property type="match status" value="1"/>
</dbReference>